<evidence type="ECO:0000313" key="2">
    <source>
        <dbReference type="EMBL" id="TDD65385.1"/>
    </source>
</evidence>
<evidence type="ECO:0000256" key="1">
    <source>
        <dbReference type="SAM" id="Phobius"/>
    </source>
</evidence>
<feature type="transmembrane region" description="Helical" evidence="1">
    <location>
        <begin position="268"/>
        <end position="288"/>
    </location>
</feature>
<protein>
    <submittedName>
        <fullName evidence="2">Uncharacterized protein</fullName>
    </submittedName>
</protein>
<keyword evidence="1" id="KW-0812">Transmembrane</keyword>
<feature type="transmembrane region" description="Helical" evidence="1">
    <location>
        <begin position="347"/>
        <end position="365"/>
    </location>
</feature>
<feature type="transmembrane region" description="Helical" evidence="1">
    <location>
        <begin position="237"/>
        <end position="256"/>
    </location>
</feature>
<comment type="caution">
    <text evidence="2">The sequence shown here is derived from an EMBL/GenBank/DDBJ whole genome shotgun (WGS) entry which is preliminary data.</text>
</comment>
<proteinExistence type="predicted"/>
<name>A0A4R5A1T3_9ACTN</name>
<evidence type="ECO:0000313" key="3">
    <source>
        <dbReference type="Proteomes" id="UP000295578"/>
    </source>
</evidence>
<dbReference type="EMBL" id="SMKY01000336">
    <property type="protein sequence ID" value="TDD65385.1"/>
    <property type="molecule type" value="Genomic_DNA"/>
</dbReference>
<reference evidence="2 3" key="1">
    <citation type="submission" date="2019-03" db="EMBL/GenBank/DDBJ databases">
        <title>Draft genome sequences of novel Actinobacteria.</title>
        <authorList>
            <person name="Sahin N."/>
            <person name="Ay H."/>
            <person name="Saygin H."/>
        </authorList>
    </citation>
    <scope>NUCLEOTIDE SEQUENCE [LARGE SCALE GENOMIC DNA]</scope>
    <source>
        <strain evidence="2 3">DSM 45941</strain>
    </source>
</reference>
<sequence length="376" mass="39629">MSSDPGPTSAPPPSDTPPHVTIDLGRQSQGCALAGVVMGVGLSLAMFVAAPVMAVTGAGIPAIIVVLGIGVLMTAGLVLVKRNWVHPARYLIIESAGLRCVTSRRAAVWEVGWNELAAVSVLYADLFLGPADPDFAARHPTLAWRRTQAGPPGHSFPLPPNVVKQVDHALREFAGPRHRQPMALPATVPPAAAPPPMAHQIWNILRWSSTPGSSLRRHMDLADPDVPLGSVRRPPEILISICLYVVFWLFDCGYELTAADSADEQVDSVLYVGIGTMVVAGLLALIWVGFPLALWGATLFGTRVGAALIAGLAAVTYMMHGALDNDALDAAVGTAREPDPLVTPGQIAAWGALLALLSAGILLGRPRVWTWAASRL</sequence>
<gene>
    <name evidence="2" type="ORF">E1293_40365</name>
</gene>
<accession>A0A4R5A1T3</accession>
<dbReference type="RefSeq" id="WP_132204326.1">
    <property type="nucleotide sequence ID" value="NZ_SMKY01000336.1"/>
</dbReference>
<dbReference type="Proteomes" id="UP000295578">
    <property type="component" value="Unassembled WGS sequence"/>
</dbReference>
<organism evidence="2 3">
    <name type="scientific">Actinomadura darangshiensis</name>
    <dbReference type="NCBI Taxonomy" id="705336"/>
    <lineage>
        <taxon>Bacteria</taxon>
        <taxon>Bacillati</taxon>
        <taxon>Actinomycetota</taxon>
        <taxon>Actinomycetes</taxon>
        <taxon>Streptosporangiales</taxon>
        <taxon>Thermomonosporaceae</taxon>
        <taxon>Actinomadura</taxon>
    </lineage>
</organism>
<keyword evidence="1" id="KW-1133">Transmembrane helix</keyword>
<feature type="transmembrane region" description="Helical" evidence="1">
    <location>
        <begin position="31"/>
        <end position="54"/>
    </location>
</feature>
<keyword evidence="3" id="KW-1185">Reference proteome</keyword>
<feature type="transmembrane region" description="Helical" evidence="1">
    <location>
        <begin position="300"/>
        <end position="319"/>
    </location>
</feature>
<keyword evidence="1" id="KW-0472">Membrane</keyword>
<dbReference type="AlphaFoldDB" id="A0A4R5A1T3"/>
<feature type="transmembrane region" description="Helical" evidence="1">
    <location>
        <begin position="60"/>
        <end position="80"/>
    </location>
</feature>
<dbReference type="OrthoDB" id="3517652at2"/>